<keyword evidence="1" id="KW-0596">Phosphopantetheine</keyword>
<keyword evidence="4" id="KW-0677">Repeat</keyword>
<dbReference type="Proteomes" id="UP001280581">
    <property type="component" value="Unassembled WGS sequence"/>
</dbReference>
<dbReference type="InterPro" id="IPR036736">
    <property type="entry name" value="ACP-like_sf"/>
</dbReference>
<dbReference type="InterPro" id="IPR042099">
    <property type="entry name" value="ANL_N_sf"/>
</dbReference>
<name>A0AAN6LNW6_9PLEO</name>
<sequence>MAEHDLLNVVEPPSEGTKEQKELLVTVSEYLLTDGDESTSTRSKHGTLECWKAYLADCESTPFPVLPPFAEDPVLDSTIEHHLPRLVHPAGEWKAAESEMLCTAWALIAGQMTGSKDVTFGVVIAKDNATNKREASTASGVIPMRFKLEGEETVSAYLNKFQQRILEQTHFEHVGLSDISNVSRDARQACMFQTLLVVRAQKTGLRQITPASIGKLQHYGRALVIEVLVKTEDLTVRASFDSNTIQHGLVKRLLERLGHVSMQLNNTSPEKRVKDIETVTISDLENIWKYNHVVPMPVERCVHKAIESLALAQPSAPAICAWDGELTYRELYRLASILSRLLTKIGVGPDVLVPLCFEKSMWTPVAMLGVLKAGGAFVLLDPILPEKRLQGIVRQLSPNVVLSSTANRNLSLRLAQNVLVINSETFTNHDTLEGDHENAVIQHASPASTAYVIFTSGSTGTPKGVEITHGNIASTFLRKEHLFGCTADSRIYDLASYSFTAALSNFFAALTAGGCLCIPNDQDRAANISHSFLSLQSNTVILTPSMATSLSPDQMKGLRLLILTGEVVRMRDIQRWWGHTRLLSVYGNSECGGCVTINDSASSPEQLASAGIGKGAGAVTWVVNPDNHHQILPPGCIGELLVESPIVSPGYLIDSATEVFVQAPAWMQRGTADYPGRNARLYKTGDLVQRNEDGTLNYIGRKDSQIKIRGQRIELGDVEYTVHDCLSGATKVVAELIVPQGEEAKPILAAFLVMNNRELFLEEEDHLDATVFSIAEDVEIRLSEELPSHMIPSVFFSVQKMPMTATGKIDRRQLRQMGSRFSLQQLAALRTSSRGGNKQPSTEAERKMQQLWAEVLGLEQESIGLDDSFFLLGGDSIDAIKLVGIARKAGIHDLTVADIFRHPKLGSLVASHRAHTTSMEEVPPFSLLAAGIEVSHICEEVAVSCNIDPSLIEDIYPCSPLQEGMMSLTSRRAGDYVNQSVLQLRDDVDGDALRAAWDKVVRSTPVLRTRIVQTSKFGLLQAVIAENIQWIEAEGLKQYLRQDKCISMEVGEPLVRYALVREPGKRWFVWTIHHSLYDGWSLPLIIEVARELYNGEVVQERASFLTFIKYLEQTDQGSAAAFWQNYLSDCQATPFPSLPSTVQQPVADMTIKYQCQPLSKAGISITTATLIRSAWAIIAARYTNSDDVVFGSIISGRNTPVFGIETMIGPTIANVPVRVRVGDQDILRFLEEMQRQMSAIIPFEQTGLQKISKMGPDAQHACHFQNLIVIQPEAGVVEKNETLGAWHHYSELQDFTTYALAMRCTLATEGVKITASFDSRVIGRWQVEKMLRQLSFVMQQLAGAGPKTKVTDISTMTAKDRQELWQWNQEVPAAVERCIHDLFTKQARARPDAPAVCGWDGELTYGELDKLSTRLAGHLVQLGVKREEVVPLCFEKSMWTVVAMLAVLKAGGAFLLLDPSLPAERLALMCRKACSTRALASEECLPTVNGLVDTTIVVNKQSILDMPERKEWLPHALPTSTAYAVFTSGSTGEPKGCRVEHRSSCSALLHHGPSMQVSSSTRVLQFGSYSFAGCLVEMLHALVHGGCICVPSEEERRSSLVSTISRMAVNWAFLTPTVLDAIGGPESVPSLATLCIGGESIRASQIQLWENRLHLRQTYGSSETAGVVSSARLTSASTIKDVGKAGTAIYWIVDPNDHDRLAPLGAAGELLVEGPVLGREYMNEAEKTAATFVEAPAWRQSFDGSKPRLYRTGDLARYKEDGSIELLGRKDTQVKLRGQRIELGEIEHQARLSDAAGIKGLAVELIRSESKEDMLACFIAVERSEQGEEEVGEALPASCAQAAVQTIQDRLERFLPQYMVPALFVPLTQLPTTSSQKVDRKRLREMGASFTAQQLVELRTSSQGPKRQPTTEMERRLQQLWARVLDIDAESIGLDDSFFRLGGDSIAAMKLVGEARREGMELSVAELFRQPKLVDLVSAIIHPDASPPDPIPRVDHVGPVEQSFAQGRLWFLEELHPGLDWYLMPVVVRMRGPLQLIALNAALHAIERRHETLRTTFATSDDVNVQMVQPFSAKELTVVDLPPGDEQNRLEVVREQQMVPFDLRIEPGWRVSVYRLGKDDHVLSVVMHHIVSDGWSVDVLMRELTTFYSASLHGQDPLSQVQPLPIQYRDFSVWQRQQAQIDEHEKQLSYWVTQLQTSRPAELLCDKPRPATLSGKAGVQTLEIGGPLYAKLQQFCKARGVTLFVALLAVFRATHFRLTGQGDATIGTVNANRDQWELRDMIGFFVNMQCLRTTVEDETFEELVQQVQAVAVASFANQDVPFENIVSKLKGDRDLSRNPLAQLIFVVHSQRDLGQLTLEGVETEGLYDVATSRFDLEFHFFQQSDDLQGNVIFSTDLYLPKTIDNMLSVFNSVLEGCLKEPTARIASLPLLTDADHAELDEMGLIRIEETPYPRESSIVDVFRQQASAHPSRVAIKDSREQMTYAELDGASNVLARWLVKRSLAPETLVGVFANRCCETIVAFLGIIKANLAYLPFDVKIPSKRMEAILSSLPGERLIFLGTDVQPPSINLSNVKFVHIAKALDEQAGDRSALGKSGSTTGPLATSLAYVMFTSGSTGQPKGVMVEHRGIVRLAMQNNLVQYLPVTPVIAQMTNLAFDVSTWEIYTSLLNGGKLVCIDTMTMLDPVAMLQLVKQDNVRTAALTPTLLKRYIADFPAIIAALSVVCIGGEALQPREFFAAKKLLRGKLVNCYGPTENTGYSTISALTRDEKCANGVPIGRALSNSGAYVMDAKLQLVPLGVVGELVVTGDGVARGYTDSKRDVDQFVSVVISGETVKAYRTGDYVRYRPTDGQLEFFGRIDGQVKLRGQRVELAEIEHVLRSHQAVGDAVVVLQHDDGEGDAELAGFITIREDAVMTDGQDEEAGDGDEAQHVDVWEEQFDAKIYSPIDHMRPETIGRDFIGWTSMYDGSEIDKAEMNEWLDDTIATLLNGGQSGRVLEIGSGTGMILFNLGSGLQSYVGLDPSRNAVEFVARTAESIPALVGKVRMHKATAVDIGQLQGHVTASLAVINSVAQYFPSQEYLFKVVQELLAVEGMQTLFFGDIRSYALYSEFLATRALHMTGNTASKADIRRMMADMTHVEREFLVDPGFFTSLVDRLPDLVEHVEILPKKMRATNELSCYRYTVVVHAKARENPKQKIRCVGEAAWIDFIKDELNRETIQQKLKTNWSSPQTAISNIPHSKTILGRCLAESLDDGAGNTLGHQDWLSSVHQEAKSRPSLSATDLVELAQEAGCRVEISWSRQHSQHGGLDAIFHRYQPENGADRVLFRFPTDHAERPLHSLANRPMRQQVLQKTQQQLQEMLQAQLPAYMVPQTITALDAMPVNQNGKLDRSVLAQRRREQTIDRRLVQQPTTEAQRSMQQLWARVLSIAADSIGLDDSFFRLGGDSIAAMKLVSEARREKFSIRVADVFRNPKLTALAALGIDHHISQAEKISAYALLGENTDAAQVREEVSAACSIDASLIEDIYPCSPLQEGLMSLTSKRAGDYVMQSVLELRADVDEDAFRAAWEHVVQSTATLRTRIVQHSELGLLQVVLLEDIRWVEAGVLEEHLEKDKSVSMGLGDPLTRYALVKEPQGGRRWFAWTIHHALYDGWSLPRILHAVTQVYRGAVLESQVSFNVFINYIGQQDHEDVETYWQNTLANCEATLFPVLPSTITQPVTDTTIEYQCPPLPKRSFDITISTIIRAAWAIVASRYTTSDDVVFGATVTGRNAPISGIVAMLGPTIATVPVRVHVQRDYTVSAFLEDIQERATEMIAHEQTGLQRIAKMGPDAQHACGFQTLLVVQPADENYEGDKALGTWQSGSKLQNFTTYALMIQCTPSAEGVKITASFDARVIECWLVKKILGQLSFVMQQLAEADLTTKVADISTTTPEDKQELWQWNEEVPAAVERCIHNLFAEQARARPDAPAVCAWDGELTYGELDALSTKLAGYLVQLGVEPEDIIPLCFEKSMWTVVAMLAVLKAGVAFAPLDPDHSASRHEEIFQQTKAQVVLASAQYVSLWPDSGRHVVAVNKASTIQLPSVTNTDHHQVHPNSAAYVIFTSGSTGVPKGVVVEHRAVSTSCLGHGRAFGFTDSTRAVQFASYTFDACIAEIVTTLVFGGCVCVPSESDRRNDLAKAINAMEVNWAFLTPSVARLLESRLVPSLEILAIGGEQVSSADWNRWPSSVRMVNGYGPTECCVFCVGRTGAEEFKSGTIGTSIASVSWVVDPDNHDKLAPLGSIGELVVEGPILARGYLNDAAKTAAAFVNDPAWLLAGGGGHPGRRGRVYKTGDLVRYDANGNLVCLGRKDGQVKVRGQRVELGEIEHQLRACLPEAEQMAIEVISPAAAGAGAGAGAGARGQERAMVAAFLQLDDEARKSLLLVGDKVIVDGDPSVQVVFPAEVDKKLAYQLPSYMIPEVYFAVARLPMTTSGKTDRKRLREMGASFTAQQLAEMRTLSQSPKRQPTTDKERTLQQLWARVLNVQPGTIGLDDSFFHLGGDSIAAMKLVAEARRENVLLTVSEIFRNAVFIDLAPLLRPCLTSAPQSTSNFSSLAPTLREAIFSGATQYNPYVDLDNVENIEHVSSIQDGFLTRGEENPPAAFNYLYFDLDPSLDVKRLETSCRLLTRHFAILRTHFAYFGDHLLQVVLRKFHVPFIKVEVKGRIDEETNALCLQDIEQLSPLGVPTSFMFIFNASKAYRLLVRISHAQYDGMSIPVILNALASFYHKQPLSPAPDFSTYLAYSHQRTQISACYWRNLLKGSRVFPVASKLAPTSCVDEAPCNVEVERLMAMPQLPDGITLASLVSSAWALVLSQISGEEDVVYGHLVSGRNSDIPGITEIVGPCVNIIPVRANISTARTRAGLLHSIQEQYASLGESDSMDVRDIVQQ</sequence>
<keyword evidence="2" id="KW-0597">Phosphoprotein</keyword>
<dbReference type="CDD" id="cd19545">
    <property type="entry name" value="FUM14_C_NRPS-like"/>
    <property type="match status" value="2"/>
</dbReference>
<evidence type="ECO:0000256" key="2">
    <source>
        <dbReference type="ARBA" id="ARBA00022553"/>
    </source>
</evidence>
<dbReference type="Gene3D" id="2.30.38.10">
    <property type="entry name" value="Luciferase, Domain 3"/>
    <property type="match status" value="1"/>
</dbReference>
<comment type="caution">
    <text evidence="8">The sequence shown here is derived from an EMBL/GenBank/DDBJ whole genome shotgun (WGS) entry which is preliminary data.</text>
</comment>
<dbReference type="PROSITE" id="PS00455">
    <property type="entry name" value="AMP_BINDING"/>
    <property type="match status" value="3"/>
</dbReference>
<feature type="domain" description="Carrier" evidence="7">
    <location>
        <begin position="3410"/>
        <end position="3486"/>
    </location>
</feature>
<dbReference type="SMART" id="SM00823">
    <property type="entry name" value="PKS_PP"/>
    <property type="match status" value="4"/>
</dbReference>
<dbReference type="CDD" id="cd05918">
    <property type="entry name" value="A_NRPS_SidN3_like"/>
    <property type="match status" value="3"/>
</dbReference>
<dbReference type="Pfam" id="PF00550">
    <property type="entry name" value="PP-binding"/>
    <property type="match status" value="4"/>
</dbReference>
<dbReference type="PROSITE" id="PS50075">
    <property type="entry name" value="CARRIER"/>
    <property type="match status" value="4"/>
</dbReference>
<dbReference type="Gene3D" id="3.40.50.980">
    <property type="match status" value="2"/>
</dbReference>
<dbReference type="InterPro" id="IPR029063">
    <property type="entry name" value="SAM-dependent_MTases_sf"/>
</dbReference>
<dbReference type="InterPro" id="IPR023213">
    <property type="entry name" value="CAT-like_dom_sf"/>
</dbReference>
<dbReference type="InterPro" id="IPR020806">
    <property type="entry name" value="PKS_PP-bd"/>
</dbReference>
<accession>A0AAN6LNW6</accession>
<keyword evidence="9" id="KW-1185">Reference proteome</keyword>
<dbReference type="GO" id="GO:0005737">
    <property type="term" value="C:cytoplasm"/>
    <property type="evidence" value="ECO:0007669"/>
    <property type="project" value="TreeGrafter"/>
</dbReference>
<evidence type="ECO:0000313" key="9">
    <source>
        <dbReference type="Proteomes" id="UP001280581"/>
    </source>
</evidence>
<dbReference type="GO" id="GO:0016874">
    <property type="term" value="F:ligase activity"/>
    <property type="evidence" value="ECO:0007669"/>
    <property type="project" value="UniProtKB-KW"/>
</dbReference>
<dbReference type="CDD" id="cd19531">
    <property type="entry name" value="LCL_NRPS-like"/>
    <property type="match status" value="1"/>
</dbReference>
<dbReference type="Gene3D" id="3.30.559.30">
    <property type="entry name" value="Nonribosomal peptide synthetase, condensation domain"/>
    <property type="match status" value="5"/>
</dbReference>
<feature type="domain" description="Carrier" evidence="7">
    <location>
        <begin position="839"/>
        <end position="916"/>
    </location>
</feature>
<dbReference type="GO" id="GO:0043041">
    <property type="term" value="P:amino acid activation for nonribosomal peptide biosynthetic process"/>
    <property type="evidence" value="ECO:0007669"/>
    <property type="project" value="TreeGrafter"/>
</dbReference>
<organism evidence="8 9">
    <name type="scientific">Pseudopithomyces chartarum</name>
    <dbReference type="NCBI Taxonomy" id="1892770"/>
    <lineage>
        <taxon>Eukaryota</taxon>
        <taxon>Fungi</taxon>
        <taxon>Dikarya</taxon>
        <taxon>Ascomycota</taxon>
        <taxon>Pezizomycotina</taxon>
        <taxon>Dothideomycetes</taxon>
        <taxon>Pleosporomycetidae</taxon>
        <taxon>Pleosporales</taxon>
        <taxon>Massarineae</taxon>
        <taxon>Didymosphaeriaceae</taxon>
        <taxon>Pseudopithomyces</taxon>
    </lineage>
</organism>
<dbReference type="Pfam" id="PF00668">
    <property type="entry name" value="Condensation"/>
    <property type="match status" value="4"/>
</dbReference>
<dbReference type="FunFam" id="3.30.559.30:FF:000003">
    <property type="entry name" value="Nonribosomal peptide synthase SidD"/>
    <property type="match status" value="2"/>
</dbReference>
<dbReference type="InterPro" id="IPR001242">
    <property type="entry name" value="Condensation_dom"/>
</dbReference>
<dbReference type="Gene3D" id="3.40.50.12780">
    <property type="entry name" value="N-terminal domain of ligase-like"/>
    <property type="match status" value="3"/>
</dbReference>
<evidence type="ECO:0000256" key="3">
    <source>
        <dbReference type="ARBA" id="ARBA00022598"/>
    </source>
</evidence>
<dbReference type="Gene3D" id="3.30.300.30">
    <property type="match status" value="5"/>
</dbReference>
<reference evidence="8 9" key="1">
    <citation type="submission" date="2021-02" db="EMBL/GenBank/DDBJ databases">
        <title>Genome assembly of Pseudopithomyces chartarum.</title>
        <authorList>
            <person name="Jauregui R."/>
            <person name="Singh J."/>
            <person name="Voisey C."/>
        </authorList>
    </citation>
    <scope>NUCLEOTIDE SEQUENCE [LARGE SCALE GENOMIC DNA]</scope>
    <source>
        <strain evidence="8 9">AGR01</strain>
    </source>
</reference>
<dbReference type="InterPro" id="IPR045851">
    <property type="entry name" value="AMP-bd_C_sf"/>
</dbReference>
<dbReference type="InterPro" id="IPR006162">
    <property type="entry name" value="Ppantetheine_attach_site"/>
</dbReference>
<evidence type="ECO:0000259" key="7">
    <source>
        <dbReference type="PROSITE" id="PS50075"/>
    </source>
</evidence>
<evidence type="ECO:0000256" key="4">
    <source>
        <dbReference type="ARBA" id="ARBA00022737"/>
    </source>
</evidence>
<dbReference type="InterPro" id="IPR000873">
    <property type="entry name" value="AMP-dep_synth/lig_dom"/>
</dbReference>
<dbReference type="SUPFAM" id="SSF47336">
    <property type="entry name" value="ACP-like"/>
    <property type="match status" value="4"/>
</dbReference>
<dbReference type="FunFam" id="3.30.300.30:FF:000084">
    <property type="entry name" value="Enniatin synthase"/>
    <property type="match status" value="1"/>
</dbReference>
<keyword evidence="3" id="KW-0436">Ligase</keyword>
<dbReference type="PROSITE" id="PS00012">
    <property type="entry name" value="PHOSPHOPANTETHEINE"/>
    <property type="match status" value="4"/>
</dbReference>
<dbReference type="SUPFAM" id="SSF53335">
    <property type="entry name" value="S-adenosyl-L-methionine-dependent methyltransferases"/>
    <property type="match status" value="1"/>
</dbReference>
<dbReference type="EMBL" id="WVTA01000021">
    <property type="protein sequence ID" value="KAK3197375.1"/>
    <property type="molecule type" value="Genomic_DNA"/>
</dbReference>
<feature type="domain" description="Carrier" evidence="7">
    <location>
        <begin position="4504"/>
        <end position="4580"/>
    </location>
</feature>
<proteinExistence type="inferred from homology"/>
<dbReference type="Gene3D" id="3.30.559.10">
    <property type="entry name" value="Chloramphenicol acetyltransferase-like domain"/>
    <property type="match status" value="4"/>
</dbReference>
<dbReference type="GO" id="GO:0031177">
    <property type="term" value="F:phosphopantetheine binding"/>
    <property type="evidence" value="ECO:0007669"/>
    <property type="project" value="InterPro"/>
</dbReference>
<evidence type="ECO:0000256" key="1">
    <source>
        <dbReference type="ARBA" id="ARBA00022450"/>
    </source>
</evidence>
<dbReference type="NCBIfam" id="TIGR01733">
    <property type="entry name" value="AA-adenyl-dom"/>
    <property type="match status" value="3"/>
</dbReference>
<feature type="domain" description="Carrier" evidence="7">
    <location>
        <begin position="1908"/>
        <end position="1984"/>
    </location>
</feature>
<dbReference type="NCBIfam" id="NF003417">
    <property type="entry name" value="PRK04813.1"/>
    <property type="match status" value="6"/>
</dbReference>
<dbReference type="Pfam" id="PF00501">
    <property type="entry name" value="AMP-binding"/>
    <property type="match status" value="4"/>
</dbReference>
<dbReference type="SUPFAM" id="SSF56801">
    <property type="entry name" value="Acetyl-CoA synthetase-like"/>
    <property type="match status" value="4"/>
</dbReference>
<gene>
    <name evidence="8" type="ORF">GRF29_1536g1600050</name>
</gene>
<dbReference type="Gene3D" id="3.40.50.150">
    <property type="entry name" value="Vaccinia Virus protein VP39"/>
    <property type="match status" value="1"/>
</dbReference>
<keyword evidence="5" id="KW-0843">Virulence</keyword>
<comment type="similarity">
    <text evidence="6">Belongs to the NRP synthetase family.</text>
</comment>
<evidence type="ECO:0000313" key="8">
    <source>
        <dbReference type="EMBL" id="KAK3197375.1"/>
    </source>
</evidence>
<dbReference type="Gene3D" id="1.10.1200.10">
    <property type="entry name" value="ACP-like"/>
    <property type="match status" value="4"/>
</dbReference>
<dbReference type="InterPro" id="IPR010071">
    <property type="entry name" value="AA_adenyl_dom"/>
</dbReference>
<evidence type="ECO:0000256" key="5">
    <source>
        <dbReference type="ARBA" id="ARBA00023026"/>
    </source>
</evidence>
<dbReference type="GO" id="GO:0044550">
    <property type="term" value="P:secondary metabolite biosynthetic process"/>
    <property type="evidence" value="ECO:0007669"/>
    <property type="project" value="TreeGrafter"/>
</dbReference>
<dbReference type="InterPro" id="IPR009081">
    <property type="entry name" value="PP-bd_ACP"/>
</dbReference>
<dbReference type="PANTHER" id="PTHR45527:SF1">
    <property type="entry name" value="FATTY ACID SYNTHASE"/>
    <property type="match status" value="1"/>
</dbReference>
<dbReference type="FunFam" id="3.30.300.30:FF:000015">
    <property type="entry name" value="Nonribosomal peptide synthase SidD"/>
    <property type="match status" value="3"/>
</dbReference>
<dbReference type="FunFam" id="1.10.1200.10:FF:000005">
    <property type="entry name" value="Nonribosomal peptide synthetase 1"/>
    <property type="match status" value="4"/>
</dbReference>
<evidence type="ECO:0000256" key="6">
    <source>
        <dbReference type="ARBA" id="ARBA00029454"/>
    </source>
</evidence>
<dbReference type="FunFam" id="3.40.50.12780:FF:000014">
    <property type="entry name" value="Nonribosomal peptide synthetase 1"/>
    <property type="match status" value="2"/>
</dbReference>
<dbReference type="PANTHER" id="PTHR45527">
    <property type="entry name" value="NONRIBOSOMAL PEPTIDE SYNTHETASE"/>
    <property type="match status" value="1"/>
</dbReference>
<dbReference type="FunFam" id="3.40.50.980:FF:000001">
    <property type="entry name" value="Non-ribosomal peptide synthetase"/>
    <property type="match status" value="2"/>
</dbReference>
<dbReference type="InterPro" id="IPR020845">
    <property type="entry name" value="AMP-binding_CS"/>
</dbReference>
<dbReference type="SUPFAM" id="SSF52777">
    <property type="entry name" value="CoA-dependent acyltransferases"/>
    <property type="match status" value="9"/>
</dbReference>
<dbReference type="CDD" id="cd05930">
    <property type="entry name" value="A_NRPS"/>
    <property type="match status" value="1"/>
</dbReference>
<protein>
    <recommendedName>
        <fullName evidence="7">Carrier domain-containing protein</fullName>
    </recommendedName>
</protein>